<comment type="caution">
    <text evidence="3">The sequence shown here is derived from an EMBL/GenBank/DDBJ whole genome shotgun (WGS) entry which is preliminary data.</text>
</comment>
<evidence type="ECO:0000259" key="2">
    <source>
        <dbReference type="Pfam" id="PF12969"/>
    </source>
</evidence>
<dbReference type="InterPro" id="IPR002931">
    <property type="entry name" value="Transglutaminase-like"/>
</dbReference>
<dbReference type="Proteomes" id="UP001589605">
    <property type="component" value="Unassembled WGS sequence"/>
</dbReference>
<accession>A0ABV5F1Y4</accession>
<evidence type="ECO:0000313" key="4">
    <source>
        <dbReference type="Proteomes" id="UP001589605"/>
    </source>
</evidence>
<feature type="domain" description="Transglutaminase-like" evidence="1">
    <location>
        <begin position="328"/>
        <end position="398"/>
    </location>
</feature>
<keyword evidence="4" id="KW-1185">Reference proteome</keyword>
<dbReference type="Gene3D" id="2.60.40.3140">
    <property type="match status" value="1"/>
</dbReference>
<evidence type="ECO:0000259" key="1">
    <source>
        <dbReference type="Pfam" id="PF01841"/>
    </source>
</evidence>
<dbReference type="Pfam" id="PF12969">
    <property type="entry name" value="DUF3857"/>
    <property type="match status" value="1"/>
</dbReference>
<dbReference type="EMBL" id="JBHMEZ010000011">
    <property type="protein sequence ID" value="MFB9053451.1"/>
    <property type="molecule type" value="Genomic_DNA"/>
</dbReference>
<proteinExistence type="predicted"/>
<dbReference type="Gene3D" id="2.60.120.1130">
    <property type="match status" value="1"/>
</dbReference>
<dbReference type="Gene3D" id="3.10.620.30">
    <property type="match status" value="1"/>
</dbReference>
<evidence type="ECO:0000313" key="3">
    <source>
        <dbReference type="EMBL" id="MFB9053451.1"/>
    </source>
</evidence>
<protein>
    <submittedName>
        <fullName evidence="3">DUF3857 domain-containing protein</fullName>
    </submittedName>
</protein>
<dbReference type="RefSeq" id="WP_382382634.1">
    <property type="nucleotide sequence ID" value="NZ_JBHMEZ010000011.1"/>
</dbReference>
<dbReference type="Pfam" id="PF01841">
    <property type="entry name" value="Transglut_core"/>
    <property type="match status" value="1"/>
</dbReference>
<name>A0ABV5F1Y4_9FLAO</name>
<feature type="domain" description="DUF3857" evidence="2">
    <location>
        <begin position="66"/>
        <end position="206"/>
    </location>
</feature>
<reference evidence="3 4" key="1">
    <citation type="submission" date="2024-09" db="EMBL/GenBank/DDBJ databases">
        <authorList>
            <person name="Sun Q."/>
            <person name="Mori K."/>
        </authorList>
    </citation>
    <scope>NUCLEOTIDE SEQUENCE [LARGE SCALE GENOMIC DNA]</scope>
    <source>
        <strain evidence="3 4">CECT 8286</strain>
    </source>
</reference>
<sequence length="682" mass="78836">MKLLVNLLFILSLQVCFSQDYRFGKVSEEELKETINAKDPEAHATILYLNEVVKFNYDKEKGFVVVTEVQKRIKIYDKEGVDWATQSVPFYDPDNNSKGEQVSGLKGYTYTLVNGKIEDDKLGRDNIFEEATNKYWKQIKFTMPNISDGCIVEFQYRKESPYLSIDDQVYQYDIPVKKLESKVSIPEYFYFNQYLNPKATYVPIIKQNRVNRIENVTSKSRVTEGAGFTQVTKSSFDTSQWEFNETVYEANLTDIPALKTEVFVDNIDVYRCKVDWEYAMYKGPSGDIKKYSTDWESVTKTIYDHEDFGGRLSKSGYFEDDIDALLVNVKNQTERINLIYNFVKSKVAWNEYYGDYAEKGVKKAYKDGMGNVADINLMLTAMLRYAGVSANPVLVSTKSNGIPLFPTRNGFNYVISAVELNDKLVLLDATYKYAMPNVLPSRAINWQGRIVREQGSSAWVSLMNQLMAEERCTLQVNLKTDLSAEGRVMVRITNANVMNFRSAYESMGDDERLRDLESDKGEIEISNYKIKDEDDFNKSMIQYSYEYNLQNAAEQIGDQIYVSPMLFFKETENVFKQEERLFPIEFKHPRQYSYNIAFMIPEGYKLESLPESARFQFNGGQGDFSYLSTSRGNTIVFKVDYSFNNTFVLTNDYEQFKSFFETMVNKETEKMVFTKISSGGTE</sequence>
<dbReference type="InterPro" id="IPR024618">
    <property type="entry name" value="DUF3857"/>
</dbReference>
<organism evidence="3 4">
    <name type="scientific">Formosa undariae</name>
    <dbReference type="NCBI Taxonomy" id="1325436"/>
    <lineage>
        <taxon>Bacteria</taxon>
        <taxon>Pseudomonadati</taxon>
        <taxon>Bacteroidota</taxon>
        <taxon>Flavobacteriia</taxon>
        <taxon>Flavobacteriales</taxon>
        <taxon>Flavobacteriaceae</taxon>
        <taxon>Formosa</taxon>
    </lineage>
</organism>
<gene>
    <name evidence="3" type="ORF">ACFFVB_10220</name>
</gene>